<evidence type="ECO:0000256" key="12">
    <source>
        <dbReference type="ARBA" id="ARBA00031911"/>
    </source>
</evidence>
<dbReference type="Gene3D" id="3.40.640.10">
    <property type="entry name" value="Type I PLP-dependent aspartate aminotransferase-like (Major domain)"/>
    <property type="match status" value="1"/>
</dbReference>
<dbReference type="EC" id="2.8.1.7" evidence="4"/>
<keyword evidence="9" id="KW-0408">Iron</keyword>
<proteinExistence type="inferred from homology"/>
<name>A0A5B0KW80_9PROT</name>
<dbReference type="InterPro" id="IPR000192">
    <property type="entry name" value="Aminotrans_V_dom"/>
</dbReference>
<evidence type="ECO:0000256" key="3">
    <source>
        <dbReference type="ARBA" id="ARBA00006490"/>
    </source>
</evidence>
<comment type="similarity">
    <text evidence="3">Belongs to the class-V pyridoxal-phosphate-dependent aminotransferase family. NifS/IscS subfamily.</text>
</comment>
<sequence>MIYLDNNATTPLAPEVREAMLPHLSGEFGNPSSPHAAGMAAKRAVGEARGRVAALVGAKAADMLFTASATEANHTALLGTLRAVAAERPERRHLVTTAIEHPSTLMLAKDLERQGWRVTVLPVDGTGTIALSDLRDAVTPDTALVSVMWANNETGAIQPVGAAADIAQARGALFHTDAVQAAGRLPIKVDAVNADLLTLSAHKMHGPKGVGALFIRKGVPFAPLIHGHQERHRRGGTENVPAIVGFGAAANRAAASVAEAGGMAILRDRLERGVLAAWPGSRVNGEGAARLSNTSNIRFADPQGRPLDAEELLMRLDRAGIAVSMGAACASGGNEPSHVLTAMGLTPAEAAASLRFSLSRYSTAEEVESVLNEFPALYARIAA</sequence>
<dbReference type="Gene3D" id="3.90.1150.10">
    <property type="entry name" value="Aspartate Aminotransferase, domain 1"/>
    <property type="match status" value="1"/>
</dbReference>
<dbReference type="PANTHER" id="PTHR11601">
    <property type="entry name" value="CYSTEINE DESULFURYLASE FAMILY MEMBER"/>
    <property type="match status" value="1"/>
</dbReference>
<dbReference type="PIRSF" id="PIRSF005572">
    <property type="entry name" value="NifS"/>
    <property type="match status" value="1"/>
</dbReference>
<evidence type="ECO:0000256" key="6">
    <source>
        <dbReference type="ARBA" id="ARBA00022679"/>
    </source>
</evidence>
<keyword evidence="8" id="KW-0663">Pyridoxal phosphate</keyword>
<dbReference type="InterPro" id="IPR015421">
    <property type="entry name" value="PyrdxlP-dep_Trfase_major"/>
</dbReference>
<evidence type="ECO:0000259" key="14">
    <source>
        <dbReference type="Pfam" id="PF00266"/>
    </source>
</evidence>
<dbReference type="InterPro" id="IPR015424">
    <property type="entry name" value="PyrdxlP-dep_Trfase"/>
</dbReference>
<dbReference type="GO" id="GO:0051536">
    <property type="term" value="F:iron-sulfur cluster binding"/>
    <property type="evidence" value="ECO:0007669"/>
    <property type="project" value="UniProtKB-KW"/>
</dbReference>
<evidence type="ECO:0000256" key="5">
    <source>
        <dbReference type="ARBA" id="ARBA00013558"/>
    </source>
</evidence>
<keyword evidence="7" id="KW-0479">Metal-binding</keyword>
<evidence type="ECO:0000256" key="7">
    <source>
        <dbReference type="ARBA" id="ARBA00022723"/>
    </source>
</evidence>
<keyword evidence="10" id="KW-0411">Iron-sulfur</keyword>
<evidence type="ECO:0000256" key="13">
    <source>
        <dbReference type="ARBA" id="ARBA00050776"/>
    </source>
</evidence>
<dbReference type="EMBL" id="VEWN01000004">
    <property type="protein sequence ID" value="KAA1056225.1"/>
    <property type="molecule type" value="Genomic_DNA"/>
</dbReference>
<comment type="cofactor">
    <cofactor evidence="1">
        <name>pyridoxal 5'-phosphate</name>
        <dbReference type="ChEBI" id="CHEBI:597326"/>
    </cofactor>
</comment>
<evidence type="ECO:0000256" key="2">
    <source>
        <dbReference type="ARBA" id="ARBA00003120"/>
    </source>
</evidence>
<dbReference type="InterPro" id="IPR015422">
    <property type="entry name" value="PyrdxlP-dep_Trfase_small"/>
</dbReference>
<evidence type="ECO:0000313" key="15">
    <source>
        <dbReference type="EMBL" id="KAA1056225.1"/>
    </source>
</evidence>
<keyword evidence="11" id="KW-0535">Nitrogen fixation</keyword>
<evidence type="ECO:0000256" key="4">
    <source>
        <dbReference type="ARBA" id="ARBA00012239"/>
    </source>
</evidence>
<keyword evidence="6" id="KW-0808">Transferase</keyword>
<dbReference type="GO" id="GO:0046872">
    <property type="term" value="F:metal ion binding"/>
    <property type="evidence" value="ECO:0007669"/>
    <property type="project" value="UniProtKB-KW"/>
</dbReference>
<dbReference type="SUPFAM" id="SSF53383">
    <property type="entry name" value="PLP-dependent transferases"/>
    <property type="match status" value="1"/>
</dbReference>
<evidence type="ECO:0000313" key="16">
    <source>
        <dbReference type="Proteomes" id="UP000325333"/>
    </source>
</evidence>
<protein>
    <recommendedName>
        <fullName evidence="5">Cysteine desulfurase</fullName>
        <ecNumber evidence="4">2.8.1.7</ecNumber>
    </recommendedName>
    <alternativeName>
        <fullName evidence="12">Nitrogenase metalloclusters biosynthesis protein NifS</fullName>
    </alternativeName>
</protein>
<dbReference type="GO" id="GO:0031071">
    <property type="term" value="F:cysteine desulfurase activity"/>
    <property type="evidence" value="ECO:0007669"/>
    <property type="project" value="UniProtKB-EC"/>
</dbReference>
<dbReference type="Gene3D" id="1.10.260.50">
    <property type="match status" value="1"/>
</dbReference>
<dbReference type="Pfam" id="PF00266">
    <property type="entry name" value="Aminotran_5"/>
    <property type="match status" value="1"/>
</dbReference>
<comment type="catalytic activity">
    <reaction evidence="13">
        <text>(sulfur carrier)-H + L-cysteine = (sulfur carrier)-SH + L-alanine</text>
        <dbReference type="Rhea" id="RHEA:43892"/>
        <dbReference type="Rhea" id="RHEA-COMP:14737"/>
        <dbReference type="Rhea" id="RHEA-COMP:14739"/>
        <dbReference type="ChEBI" id="CHEBI:29917"/>
        <dbReference type="ChEBI" id="CHEBI:35235"/>
        <dbReference type="ChEBI" id="CHEBI:57972"/>
        <dbReference type="ChEBI" id="CHEBI:64428"/>
        <dbReference type="EC" id="2.8.1.7"/>
    </reaction>
</comment>
<organism evidence="15 16">
    <name type="scientific">Azospirillum argentinense</name>
    <dbReference type="NCBI Taxonomy" id="2970906"/>
    <lineage>
        <taxon>Bacteria</taxon>
        <taxon>Pseudomonadati</taxon>
        <taxon>Pseudomonadota</taxon>
        <taxon>Alphaproteobacteria</taxon>
        <taxon>Rhodospirillales</taxon>
        <taxon>Azospirillaceae</taxon>
        <taxon>Azospirillum</taxon>
    </lineage>
</organism>
<dbReference type="PANTHER" id="PTHR11601:SF34">
    <property type="entry name" value="CYSTEINE DESULFURASE"/>
    <property type="match status" value="1"/>
</dbReference>
<comment type="function">
    <text evidence="2">Catalyzes the removal of elemental sulfur atoms from cysteine to produce alanine. Seems to participate in the biosynthesis of the nitrogenase metalloclusters by providing the inorganic sulfur required for the Fe-S core formation.</text>
</comment>
<dbReference type="Proteomes" id="UP000325333">
    <property type="component" value="Unassembled WGS sequence"/>
</dbReference>
<dbReference type="InterPro" id="IPR016454">
    <property type="entry name" value="Cysteine_dSase"/>
</dbReference>
<evidence type="ECO:0000256" key="10">
    <source>
        <dbReference type="ARBA" id="ARBA00023014"/>
    </source>
</evidence>
<comment type="caution">
    <text evidence="15">The sequence shown here is derived from an EMBL/GenBank/DDBJ whole genome shotgun (WGS) entry which is preliminary data.</text>
</comment>
<evidence type="ECO:0000256" key="11">
    <source>
        <dbReference type="ARBA" id="ARBA00023231"/>
    </source>
</evidence>
<accession>A0A5B0KW80</accession>
<evidence type="ECO:0000256" key="8">
    <source>
        <dbReference type="ARBA" id="ARBA00022898"/>
    </source>
</evidence>
<dbReference type="FunFam" id="3.40.640.10:FF:000084">
    <property type="entry name" value="IscS-like cysteine desulfurase"/>
    <property type="match status" value="1"/>
</dbReference>
<evidence type="ECO:0000256" key="1">
    <source>
        <dbReference type="ARBA" id="ARBA00001933"/>
    </source>
</evidence>
<gene>
    <name evidence="15" type="ORF">FH063_004373</name>
</gene>
<dbReference type="RefSeq" id="WP_149649549.1">
    <property type="nucleotide sequence ID" value="NZ_VEWN01000004.1"/>
</dbReference>
<feature type="domain" description="Aminotransferase class V" evidence="14">
    <location>
        <begin position="2"/>
        <end position="369"/>
    </location>
</feature>
<dbReference type="AlphaFoldDB" id="A0A5B0KW80"/>
<reference evidence="15 16" key="1">
    <citation type="submission" date="2019-07" db="EMBL/GenBank/DDBJ databases">
        <title>Genome sequencing of the stress-tolerant strain Azospirillum brasilense Az19.</title>
        <authorList>
            <person name="Maroniche G.A."/>
            <person name="Garcia J.E."/>
            <person name="Pagnussat L."/>
            <person name="Amenta M."/>
            <person name="Creus C.M."/>
        </authorList>
    </citation>
    <scope>NUCLEOTIDE SEQUENCE [LARGE SCALE GENOMIC DNA]</scope>
    <source>
        <strain evidence="15 16">Az19</strain>
    </source>
</reference>
<evidence type="ECO:0000256" key="9">
    <source>
        <dbReference type="ARBA" id="ARBA00023004"/>
    </source>
</evidence>